<evidence type="ECO:0000256" key="1">
    <source>
        <dbReference type="ARBA" id="ARBA00004514"/>
    </source>
</evidence>
<dbReference type="Pfam" id="PF05400">
    <property type="entry name" value="FliT"/>
    <property type="match status" value="1"/>
</dbReference>
<reference evidence="7" key="1">
    <citation type="submission" date="2023-09" db="EMBL/GenBank/DDBJ databases">
        <title>Coexistence of blaNDM-1 and blaKPC-2 in Enterobacter chuandaensis.</title>
        <authorList>
            <person name="Chen R."/>
        </authorList>
    </citation>
    <scope>NUCLEOTIDE SEQUENCE</scope>
    <source>
        <strain evidence="7">FAHZZU5885</strain>
    </source>
</reference>
<accession>A0AA96RRV9</accession>
<proteinExistence type="predicted"/>
<keyword evidence="7" id="KW-0282">Flagellum</keyword>
<dbReference type="KEGG" id="echu:RQP59_15090"/>
<keyword evidence="7" id="KW-0966">Cell projection</keyword>
<evidence type="ECO:0000313" key="6">
    <source>
        <dbReference type="EMBL" id="MFB4719189.1"/>
    </source>
</evidence>
<protein>
    <recommendedName>
        <fullName evidence="5">Flagellar protein FliT</fullName>
    </recommendedName>
</protein>
<dbReference type="Gene3D" id="1.20.58.380">
    <property type="entry name" value="Flagellar protein flit"/>
    <property type="match status" value="1"/>
</dbReference>
<evidence type="ECO:0000313" key="8">
    <source>
        <dbReference type="Proteomes" id="UP001577381"/>
    </source>
</evidence>
<sequence length="106" mass="11904">MDNDVLMLIEQLLVSNAQLRQQAEKGEWDAFLEESVTYSMGMRTLCEIDLPQLAQRNKSQVSARLAHLLENDALITHAIQARLSEISRELSILRKSSSSAKAYTAV</sequence>
<dbReference type="AlphaFoldDB" id="A0AA96RRV9"/>
<keyword evidence="3" id="KW-1005">Bacterial flagellum biogenesis</keyword>
<keyword evidence="4" id="KW-0143">Chaperone</keyword>
<keyword evidence="8" id="KW-1185">Reference proteome</keyword>
<evidence type="ECO:0000256" key="2">
    <source>
        <dbReference type="ARBA" id="ARBA00022490"/>
    </source>
</evidence>
<evidence type="ECO:0000256" key="3">
    <source>
        <dbReference type="ARBA" id="ARBA00022795"/>
    </source>
</evidence>
<dbReference type="EMBL" id="CP135253">
    <property type="protein sequence ID" value="WNS36411.1"/>
    <property type="molecule type" value="Genomic_DNA"/>
</dbReference>
<dbReference type="Proteomes" id="UP001577381">
    <property type="component" value="Unassembled WGS sequence"/>
</dbReference>
<dbReference type="RefSeq" id="WP_080329578.1">
    <property type="nucleotide sequence ID" value="NZ_CP135253.1"/>
</dbReference>
<evidence type="ECO:0000256" key="5">
    <source>
        <dbReference type="ARBA" id="ARBA00093797"/>
    </source>
</evidence>
<name>A0AA96RRV9_9ENTR</name>
<organism evidence="7">
    <name type="scientific">Enterobacter chuandaensis</name>
    <dbReference type="NCBI Taxonomy" id="2497875"/>
    <lineage>
        <taxon>Bacteria</taxon>
        <taxon>Pseudomonadati</taxon>
        <taxon>Pseudomonadota</taxon>
        <taxon>Gammaproteobacteria</taxon>
        <taxon>Enterobacterales</taxon>
        <taxon>Enterobacteriaceae</taxon>
        <taxon>Enterobacter</taxon>
        <taxon>Enterobacter cloacae complex</taxon>
    </lineage>
</organism>
<comment type="subcellular location">
    <subcellularLocation>
        <location evidence="1">Cytoplasm</location>
        <location evidence="1">Cytosol</location>
    </subcellularLocation>
</comment>
<dbReference type="GO" id="GO:0044781">
    <property type="term" value="P:bacterial-type flagellum organization"/>
    <property type="evidence" value="ECO:0007669"/>
    <property type="project" value="UniProtKB-KW"/>
</dbReference>
<keyword evidence="2" id="KW-0963">Cytoplasm</keyword>
<dbReference type="InterPro" id="IPR008622">
    <property type="entry name" value="FliT"/>
</dbReference>
<evidence type="ECO:0000313" key="7">
    <source>
        <dbReference type="EMBL" id="WNS36411.1"/>
    </source>
</evidence>
<gene>
    <name evidence="6" type="ORF">ACE3KR_09870</name>
    <name evidence="7" type="ORF">RQP59_15090</name>
</gene>
<keyword evidence="7" id="KW-0969">Cilium</keyword>
<evidence type="ECO:0000256" key="4">
    <source>
        <dbReference type="ARBA" id="ARBA00023186"/>
    </source>
</evidence>
<dbReference type="EMBL" id="JBHGSI010000002">
    <property type="protein sequence ID" value="MFB4719189.1"/>
    <property type="molecule type" value="Genomic_DNA"/>
</dbReference>
<reference evidence="6 8" key="2">
    <citation type="submission" date="2024-09" db="EMBL/GenBank/DDBJ databases">
        <title>Molecular characterization of Carbapenemase-producing Enterobacter cloacae Complex from Infections in Argentina.</title>
        <authorList>
            <person name="De Mendieta J.M."/>
            <person name="Gomez S."/>
        </authorList>
    </citation>
    <scope>NUCLEOTIDE SEQUENCE [LARGE SCALE GENOMIC DNA]</scope>
    <source>
        <strain evidence="6 8">M23267</strain>
    </source>
</reference>